<keyword evidence="2" id="KW-1185">Reference proteome</keyword>
<dbReference type="AlphaFoldDB" id="A0AAV7QAG2"/>
<proteinExistence type="predicted"/>
<evidence type="ECO:0000313" key="1">
    <source>
        <dbReference type="EMBL" id="KAJ1137303.1"/>
    </source>
</evidence>
<organism evidence="1 2">
    <name type="scientific">Pleurodeles waltl</name>
    <name type="common">Iberian ribbed newt</name>
    <dbReference type="NCBI Taxonomy" id="8319"/>
    <lineage>
        <taxon>Eukaryota</taxon>
        <taxon>Metazoa</taxon>
        <taxon>Chordata</taxon>
        <taxon>Craniata</taxon>
        <taxon>Vertebrata</taxon>
        <taxon>Euteleostomi</taxon>
        <taxon>Amphibia</taxon>
        <taxon>Batrachia</taxon>
        <taxon>Caudata</taxon>
        <taxon>Salamandroidea</taxon>
        <taxon>Salamandridae</taxon>
        <taxon>Pleurodelinae</taxon>
        <taxon>Pleurodeles</taxon>
    </lineage>
</organism>
<accession>A0AAV7QAG2</accession>
<comment type="caution">
    <text evidence="1">The sequence shown here is derived from an EMBL/GenBank/DDBJ whole genome shotgun (WGS) entry which is preliminary data.</text>
</comment>
<evidence type="ECO:0000313" key="2">
    <source>
        <dbReference type="Proteomes" id="UP001066276"/>
    </source>
</evidence>
<sequence length="124" mass="13275">MRCSQDGGIGTEEQCAFLRSALRAGTEIQDCMESSLRSTSLARPTGALCATIPSSHTDNDLSAAHPEDPEAFEEGLMGRPTAEHFYQNCKVRARGAGDAGAARLALLRIRQKCCTILFGCPLCL</sequence>
<gene>
    <name evidence="1" type="ORF">NDU88_003715</name>
</gene>
<reference evidence="1" key="1">
    <citation type="journal article" date="2022" name="bioRxiv">
        <title>Sequencing and chromosome-scale assembly of the giantPleurodeles waltlgenome.</title>
        <authorList>
            <person name="Brown T."/>
            <person name="Elewa A."/>
            <person name="Iarovenko S."/>
            <person name="Subramanian E."/>
            <person name="Araus A.J."/>
            <person name="Petzold A."/>
            <person name="Susuki M."/>
            <person name="Suzuki K.-i.T."/>
            <person name="Hayashi T."/>
            <person name="Toyoda A."/>
            <person name="Oliveira C."/>
            <person name="Osipova E."/>
            <person name="Leigh N.D."/>
            <person name="Simon A."/>
            <person name="Yun M.H."/>
        </authorList>
    </citation>
    <scope>NUCLEOTIDE SEQUENCE</scope>
    <source>
        <strain evidence="1">20211129_DDA</strain>
        <tissue evidence="1">Liver</tissue>
    </source>
</reference>
<dbReference type="EMBL" id="JANPWB010000010">
    <property type="protein sequence ID" value="KAJ1137303.1"/>
    <property type="molecule type" value="Genomic_DNA"/>
</dbReference>
<protein>
    <submittedName>
        <fullName evidence="1">Uncharacterized protein</fullName>
    </submittedName>
</protein>
<dbReference type="Proteomes" id="UP001066276">
    <property type="component" value="Chromosome 6"/>
</dbReference>
<name>A0AAV7QAG2_PLEWA</name>